<evidence type="ECO:0000256" key="2">
    <source>
        <dbReference type="ARBA" id="ARBA00022475"/>
    </source>
</evidence>
<dbReference type="InterPro" id="IPR050297">
    <property type="entry name" value="LipidA_mod_glycosyltrf_83"/>
</dbReference>
<evidence type="ECO:0000256" key="6">
    <source>
        <dbReference type="ARBA" id="ARBA00022989"/>
    </source>
</evidence>
<evidence type="ECO:0000256" key="4">
    <source>
        <dbReference type="ARBA" id="ARBA00022679"/>
    </source>
</evidence>
<keyword evidence="3" id="KW-0328">Glycosyltransferase</keyword>
<reference evidence="10 11" key="1">
    <citation type="submission" date="2016-10" db="EMBL/GenBank/DDBJ databases">
        <title>Lutibacter sp. LPB0138, isolated from marine gastropod.</title>
        <authorList>
            <person name="Kim E."/>
            <person name="Yi H."/>
        </authorList>
    </citation>
    <scope>NUCLEOTIDE SEQUENCE [LARGE SCALE GENOMIC DNA]</scope>
    <source>
        <strain evidence="10 11">LPB0138</strain>
    </source>
</reference>
<keyword evidence="5 8" id="KW-0812">Transmembrane</keyword>
<feature type="transmembrane region" description="Helical" evidence="8">
    <location>
        <begin position="344"/>
        <end position="363"/>
    </location>
</feature>
<dbReference type="GO" id="GO:0010041">
    <property type="term" value="P:response to iron(III) ion"/>
    <property type="evidence" value="ECO:0007669"/>
    <property type="project" value="TreeGrafter"/>
</dbReference>
<comment type="subcellular location">
    <subcellularLocation>
        <location evidence="1">Cell membrane</location>
        <topology evidence="1">Multi-pass membrane protein</topology>
    </subcellularLocation>
</comment>
<feature type="transmembrane region" description="Helical" evidence="8">
    <location>
        <begin position="401"/>
        <end position="419"/>
    </location>
</feature>
<gene>
    <name evidence="10" type="ORF">LPB138_06915</name>
</gene>
<dbReference type="STRING" id="1850246.LPB138_06915"/>
<keyword evidence="2" id="KW-1003">Cell membrane</keyword>
<name>A0A1D8P776_9FLAO</name>
<dbReference type="PANTHER" id="PTHR33908:SF3">
    <property type="entry name" value="UNDECAPRENYL PHOSPHATE-ALPHA-4-AMINO-4-DEOXY-L-ARABINOSE ARABINOSYL TRANSFERASE"/>
    <property type="match status" value="1"/>
</dbReference>
<dbReference type="GO" id="GO:0016763">
    <property type="term" value="F:pentosyltransferase activity"/>
    <property type="evidence" value="ECO:0007669"/>
    <property type="project" value="TreeGrafter"/>
</dbReference>
<organism evidence="10 11">
    <name type="scientific">Urechidicola croceus</name>
    <dbReference type="NCBI Taxonomy" id="1850246"/>
    <lineage>
        <taxon>Bacteria</taxon>
        <taxon>Pseudomonadati</taxon>
        <taxon>Bacteroidota</taxon>
        <taxon>Flavobacteriia</taxon>
        <taxon>Flavobacteriales</taxon>
        <taxon>Flavobacteriaceae</taxon>
        <taxon>Urechidicola</taxon>
    </lineage>
</organism>
<feature type="transmembrane region" description="Helical" evidence="8">
    <location>
        <begin position="369"/>
        <end position="389"/>
    </location>
</feature>
<dbReference type="OrthoDB" id="9792789at2"/>
<accession>A0A1D8P776</accession>
<evidence type="ECO:0000259" key="9">
    <source>
        <dbReference type="Pfam" id="PF13231"/>
    </source>
</evidence>
<evidence type="ECO:0000313" key="11">
    <source>
        <dbReference type="Proteomes" id="UP000176050"/>
    </source>
</evidence>
<proteinExistence type="predicted"/>
<feature type="transmembrane region" description="Helical" evidence="8">
    <location>
        <begin position="165"/>
        <end position="192"/>
    </location>
</feature>
<keyword evidence="7 8" id="KW-0472">Membrane</keyword>
<keyword evidence="11" id="KW-1185">Reference proteome</keyword>
<evidence type="ECO:0000313" key="10">
    <source>
        <dbReference type="EMBL" id="AOW20419.1"/>
    </source>
</evidence>
<dbReference type="RefSeq" id="WP_070236562.1">
    <property type="nucleotide sequence ID" value="NZ_CP017478.1"/>
</dbReference>
<evidence type="ECO:0000256" key="1">
    <source>
        <dbReference type="ARBA" id="ARBA00004651"/>
    </source>
</evidence>
<feature type="transmembrane region" description="Helical" evidence="8">
    <location>
        <begin position="120"/>
        <end position="153"/>
    </location>
</feature>
<feature type="domain" description="Glycosyltransferase RgtA/B/C/D-like" evidence="9">
    <location>
        <begin position="63"/>
        <end position="222"/>
    </location>
</feature>
<dbReference type="GO" id="GO:0009103">
    <property type="term" value="P:lipopolysaccharide biosynthetic process"/>
    <property type="evidence" value="ECO:0007669"/>
    <property type="project" value="TreeGrafter"/>
</dbReference>
<dbReference type="InterPro" id="IPR038731">
    <property type="entry name" value="RgtA/B/C-like"/>
</dbReference>
<dbReference type="Pfam" id="PF13231">
    <property type="entry name" value="PMT_2"/>
    <property type="match status" value="1"/>
</dbReference>
<feature type="transmembrane region" description="Helical" evidence="8">
    <location>
        <begin position="88"/>
        <end position="108"/>
    </location>
</feature>
<feature type="transmembrane region" description="Helical" evidence="8">
    <location>
        <begin position="290"/>
        <end position="306"/>
    </location>
</feature>
<evidence type="ECO:0000256" key="7">
    <source>
        <dbReference type="ARBA" id="ARBA00023136"/>
    </source>
</evidence>
<keyword evidence="4" id="KW-0808">Transferase</keyword>
<feature type="transmembrane region" description="Helical" evidence="8">
    <location>
        <begin position="9"/>
        <end position="30"/>
    </location>
</feature>
<feature type="transmembrane region" description="Helical" evidence="8">
    <location>
        <begin position="204"/>
        <end position="227"/>
    </location>
</feature>
<keyword evidence="6 8" id="KW-1133">Transmembrane helix</keyword>
<evidence type="ECO:0000256" key="5">
    <source>
        <dbReference type="ARBA" id="ARBA00022692"/>
    </source>
</evidence>
<evidence type="ECO:0000256" key="3">
    <source>
        <dbReference type="ARBA" id="ARBA00022676"/>
    </source>
</evidence>
<dbReference type="KEGG" id="lul:LPB138_06915"/>
<dbReference type="Proteomes" id="UP000176050">
    <property type="component" value="Chromosome"/>
</dbReference>
<dbReference type="EMBL" id="CP017478">
    <property type="protein sequence ID" value="AOW20419.1"/>
    <property type="molecule type" value="Genomic_DNA"/>
</dbReference>
<feature type="transmembrane region" description="Helical" evidence="8">
    <location>
        <begin position="312"/>
        <end position="332"/>
    </location>
</feature>
<evidence type="ECO:0000256" key="8">
    <source>
        <dbReference type="SAM" id="Phobius"/>
    </source>
</evidence>
<sequence>MRKLKQKNIYYLALFLVFISSLIGLGSWGLTETSESRYAQISKEMLQSDNYLQPKLLGINHLHKPPFTYYITTIGYKIFGVNEFGARFFLQVALLIQLILVFKIADLFFKNRRMALNTMLIYFSLPLVLISVRNLTTDAYLNTFILGSIYYWLKFTNRQEIKLYLYLFFVFLGLIMNTKGPVGLVFPILLILTQKQVLRIKFKISYHFILAFLLFLVISLFWMGLLYKEIPSLFNYFLDEQILKRIGTKSYNRTKPFWYFLVIFPIIIIPWFFIVFRGLKLNFLKGDEKAIKLFSLNILIILLLFSSFTTKLILYILPISLFVSLLCAKVLSISEEYFLKKYNLYLISLLGLILITISILPILDAKFSINYFKLLLIIIFCGVLILGTYKFIRFKTVKTTAISSIFGLGILLLSTLFFSNNNIQINSVKTILDYINNTPELKNKTIVVYDYLLPSASLYSGKDIVTINNGHNTTERDTRFEKENNWRKFIINAKSEDGIKRMDSIFKSDIILFSRKKHELPEKFRNYQNELPNKLDFDKWILYY</sequence>
<dbReference type="PANTHER" id="PTHR33908">
    <property type="entry name" value="MANNOSYLTRANSFERASE YKCB-RELATED"/>
    <property type="match status" value="1"/>
</dbReference>
<feature type="transmembrane region" description="Helical" evidence="8">
    <location>
        <begin position="257"/>
        <end position="278"/>
    </location>
</feature>
<protein>
    <recommendedName>
        <fullName evidence="9">Glycosyltransferase RgtA/B/C/D-like domain-containing protein</fullName>
    </recommendedName>
</protein>
<dbReference type="AlphaFoldDB" id="A0A1D8P776"/>
<dbReference type="GO" id="GO:0005886">
    <property type="term" value="C:plasma membrane"/>
    <property type="evidence" value="ECO:0007669"/>
    <property type="project" value="UniProtKB-SubCell"/>
</dbReference>